<dbReference type="InterPro" id="IPR003593">
    <property type="entry name" value="AAA+_ATPase"/>
</dbReference>
<evidence type="ECO:0000313" key="13">
    <source>
        <dbReference type="Proteomes" id="UP001595530"/>
    </source>
</evidence>
<evidence type="ECO:0000256" key="9">
    <source>
        <dbReference type="ARBA" id="ARBA00023204"/>
    </source>
</evidence>
<dbReference type="Pfam" id="PF00005">
    <property type="entry name" value="ABC_tran"/>
    <property type="match status" value="2"/>
</dbReference>
<dbReference type="PANTHER" id="PTHR42855">
    <property type="entry name" value="ABC TRANSPORTER ATP-BINDING SUBUNIT"/>
    <property type="match status" value="1"/>
</dbReference>
<dbReference type="GO" id="GO:0005524">
    <property type="term" value="F:ATP binding"/>
    <property type="evidence" value="ECO:0007669"/>
    <property type="project" value="UniProtKB-KW"/>
</dbReference>
<dbReference type="InterPro" id="IPR037118">
    <property type="entry name" value="Val-tRNA_synth_C_sf"/>
</dbReference>
<feature type="binding site" evidence="10">
    <location>
        <begin position="36"/>
        <end position="43"/>
    </location>
    <ligand>
        <name>ATP</name>
        <dbReference type="ChEBI" id="CHEBI:30616"/>
        <label>1</label>
    </ligand>
</feature>
<dbReference type="Pfam" id="PF12848">
    <property type="entry name" value="ABC_tran_Xtn"/>
    <property type="match status" value="1"/>
</dbReference>
<dbReference type="PANTHER" id="PTHR42855:SF1">
    <property type="entry name" value="ABC TRANSPORTER DOMAIN-CONTAINING PROTEIN"/>
    <property type="match status" value="1"/>
</dbReference>
<keyword evidence="6 10" id="KW-0378">Hydrolase</keyword>
<dbReference type="SMART" id="SM00382">
    <property type="entry name" value="AAA"/>
    <property type="match status" value="2"/>
</dbReference>
<accession>A0ABV7F3K3</accession>
<feature type="domain" description="ABC transporter" evidence="11">
    <location>
        <begin position="1"/>
        <end position="253"/>
    </location>
</feature>
<dbReference type="InterPro" id="IPR051309">
    <property type="entry name" value="ABCF_ATPase"/>
</dbReference>
<proteinExistence type="inferred from homology"/>
<dbReference type="HAMAP" id="MF_00848">
    <property type="entry name" value="Uup"/>
    <property type="match status" value="1"/>
</dbReference>
<keyword evidence="9 10" id="KW-0234">DNA repair</keyword>
<dbReference type="Gene3D" id="1.10.287.380">
    <property type="entry name" value="Valyl-tRNA synthetase, C-terminal domain"/>
    <property type="match status" value="1"/>
</dbReference>
<evidence type="ECO:0000313" key="12">
    <source>
        <dbReference type="EMBL" id="MFC3108286.1"/>
    </source>
</evidence>
<keyword evidence="5 10" id="KW-0227">DNA damage</keyword>
<evidence type="ECO:0000256" key="8">
    <source>
        <dbReference type="ARBA" id="ARBA00023125"/>
    </source>
</evidence>
<evidence type="ECO:0000259" key="11">
    <source>
        <dbReference type="PROSITE" id="PS50893"/>
    </source>
</evidence>
<dbReference type="InterPro" id="IPR043686">
    <property type="entry name" value="Uup"/>
</dbReference>
<evidence type="ECO:0000256" key="5">
    <source>
        <dbReference type="ARBA" id="ARBA00022763"/>
    </source>
</evidence>
<comment type="function">
    <text evidence="10">Probably plays a role in ribosome assembly or function. May be involved in resolution of branched DNA intermediates that result from template switching in postreplication gaps. Binds DNA and has ATPase activity.</text>
</comment>
<reference evidence="13" key="1">
    <citation type="journal article" date="2019" name="Int. J. Syst. Evol. Microbiol.">
        <title>The Global Catalogue of Microorganisms (GCM) 10K type strain sequencing project: providing services to taxonomists for standard genome sequencing and annotation.</title>
        <authorList>
            <consortium name="The Broad Institute Genomics Platform"/>
            <consortium name="The Broad Institute Genome Sequencing Center for Infectious Disease"/>
            <person name="Wu L."/>
            <person name="Ma J."/>
        </authorList>
    </citation>
    <scope>NUCLEOTIDE SEQUENCE [LARGE SCALE GENOMIC DNA]</scope>
    <source>
        <strain evidence="13">KCTC 42986</strain>
    </source>
</reference>
<gene>
    <name evidence="10" type="primary">uup</name>
    <name evidence="12" type="ORF">ACFOFO_09990</name>
</gene>
<evidence type="ECO:0000256" key="3">
    <source>
        <dbReference type="ARBA" id="ARBA00022737"/>
    </source>
</evidence>
<protein>
    <recommendedName>
        <fullName evidence="10">ATP-binding protein Uup</fullName>
        <ecNumber evidence="10">3.6.1.-</ecNumber>
    </recommendedName>
</protein>
<dbReference type="InterPro" id="IPR017871">
    <property type="entry name" value="ABC_transporter-like_CS"/>
</dbReference>
<dbReference type="EMBL" id="JBHRTP010000025">
    <property type="protein sequence ID" value="MFC3108286.1"/>
    <property type="molecule type" value="Genomic_DNA"/>
</dbReference>
<evidence type="ECO:0000256" key="4">
    <source>
        <dbReference type="ARBA" id="ARBA00022741"/>
    </source>
</evidence>
<keyword evidence="1" id="KW-0472">Membrane</keyword>
<dbReference type="PROSITE" id="PS50893">
    <property type="entry name" value="ABC_TRANSPORTER_2"/>
    <property type="match status" value="2"/>
</dbReference>
<evidence type="ECO:0000256" key="6">
    <source>
        <dbReference type="ARBA" id="ARBA00022801"/>
    </source>
</evidence>
<comment type="caution">
    <text evidence="12">The sequence shown here is derived from an EMBL/GenBank/DDBJ whole genome shotgun (WGS) entry which is preliminary data.</text>
</comment>
<organism evidence="12 13">
    <name type="scientific">Undibacterium arcticum</name>
    <dbReference type="NCBI Taxonomy" id="1762892"/>
    <lineage>
        <taxon>Bacteria</taxon>
        <taxon>Pseudomonadati</taxon>
        <taxon>Pseudomonadota</taxon>
        <taxon>Betaproteobacteria</taxon>
        <taxon>Burkholderiales</taxon>
        <taxon>Oxalobacteraceae</taxon>
        <taxon>Undibacterium</taxon>
    </lineage>
</organism>
<comment type="subcellular location">
    <subcellularLocation>
        <location evidence="10">Cytoplasm</location>
    </subcellularLocation>
    <text evidence="10">Associates with ribosomes.</text>
</comment>
<dbReference type="EC" id="3.6.1.-" evidence="10"/>
<dbReference type="InterPro" id="IPR003439">
    <property type="entry name" value="ABC_transporter-like_ATP-bd"/>
</dbReference>
<comment type="similarity">
    <text evidence="10">Belongs to the ABC transporter superfamily. ABCF family. Uup subfamily.</text>
</comment>
<sequence>MAVISISGAQLAFGHVALLDHAEFSLETGERVGLIGRNGTGKSSLLKIIAGMSKLDDGLLVMQQGIKIAYVDQEPHFVPDMTVFDAVASGMGEMQALLAEYDVLTGQFGGDDDDALMERMHDIQLKLDAADAWSLGNKVEATLDRLNLNKDALMGTLSGGMQKRVALARALVAAPDVLLLDEPTNHLDFTSIMWLEGLLRDYKGSVLFVTHDRSFLDNVATRIIELDRGKLLSFPGNFSAYQVRKAEQLEIEEVENAKFDKFLAQEEVWIRKGVKARRVRDEGRVRRLEALRGQRSARREQQGQVRLDVSAGERSGKIVAELENVSKSYGPKTIVHDFSATILRGDKVGLIGANGAGKTTLLKLILGEEQADGGTIRLGTKLQVAYFDQMRAQLDENASLMDTIAPGSDWVEINGQRKHVMSYLGDFLFAPERARSPVKSLSGGERNRLLLARLFAKPANALVLDEPTNDLDIDTLELLEELLEDYSGTVFLVSHDRTFLDNVVTQVIVAEGDGQWREYIGGYSDWERVRPSAAQLAAAKSVSKPDPKPAAVATQAVSTMAPKQKKLSYKEQRELEELPALIAKLEDEQKAISGQLNDPDLYKKKPDEIKQLNERFAALDTQLLESLEKWEAIEARSQG</sequence>
<keyword evidence="1" id="KW-1003">Cell membrane</keyword>
<dbReference type="InterPro" id="IPR032524">
    <property type="entry name" value="ABC_tran_C"/>
</dbReference>
<dbReference type="PROSITE" id="PS00211">
    <property type="entry name" value="ABC_TRANSPORTER_1"/>
    <property type="match status" value="2"/>
</dbReference>
<evidence type="ECO:0000256" key="2">
    <source>
        <dbReference type="ARBA" id="ARBA00022490"/>
    </source>
</evidence>
<keyword evidence="8 10" id="KW-0238">DNA-binding</keyword>
<dbReference type="InterPro" id="IPR032781">
    <property type="entry name" value="ABC_tran_Xtn"/>
</dbReference>
<keyword evidence="4 10" id="KW-0547">Nucleotide-binding</keyword>
<dbReference type="CDD" id="cd03221">
    <property type="entry name" value="ABCF_EF-3"/>
    <property type="match status" value="2"/>
</dbReference>
<dbReference type="InterPro" id="IPR027417">
    <property type="entry name" value="P-loop_NTPase"/>
</dbReference>
<feature type="domain" description="ABC transporter" evidence="11">
    <location>
        <begin position="320"/>
        <end position="537"/>
    </location>
</feature>
<evidence type="ECO:0000256" key="7">
    <source>
        <dbReference type="ARBA" id="ARBA00022840"/>
    </source>
</evidence>
<dbReference type="Gene3D" id="3.40.50.300">
    <property type="entry name" value="P-loop containing nucleotide triphosphate hydrolases"/>
    <property type="match status" value="2"/>
</dbReference>
<dbReference type="SUPFAM" id="SSF52540">
    <property type="entry name" value="P-loop containing nucleoside triphosphate hydrolases"/>
    <property type="match status" value="2"/>
</dbReference>
<evidence type="ECO:0000256" key="1">
    <source>
        <dbReference type="ARBA" id="ARBA00022475"/>
    </source>
</evidence>
<dbReference type="RefSeq" id="WP_390322842.1">
    <property type="nucleotide sequence ID" value="NZ_JBHRTP010000025.1"/>
</dbReference>
<feature type="binding site" evidence="10">
    <location>
        <begin position="352"/>
        <end position="359"/>
    </location>
    <ligand>
        <name>ATP</name>
        <dbReference type="ChEBI" id="CHEBI:30616"/>
        <label>2</label>
    </ligand>
</feature>
<name>A0ABV7F3K3_9BURK</name>
<keyword evidence="7 10" id="KW-0067">ATP-binding</keyword>
<keyword evidence="3 10" id="KW-0677">Repeat</keyword>
<keyword evidence="13" id="KW-1185">Reference proteome</keyword>
<dbReference type="Pfam" id="PF16326">
    <property type="entry name" value="ABC_tran_CTD"/>
    <property type="match status" value="1"/>
</dbReference>
<dbReference type="Proteomes" id="UP001595530">
    <property type="component" value="Unassembled WGS sequence"/>
</dbReference>
<keyword evidence="2 10" id="KW-0963">Cytoplasm</keyword>
<comment type="catalytic activity">
    <reaction evidence="10">
        <text>ATP + H2O = ADP + phosphate + H(+)</text>
        <dbReference type="Rhea" id="RHEA:13065"/>
        <dbReference type="ChEBI" id="CHEBI:15377"/>
        <dbReference type="ChEBI" id="CHEBI:15378"/>
        <dbReference type="ChEBI" id="CHEBI:30616"/>
        <dbReference type="ChEBI" id="CHEBI:43474"/>
        <dbReference type="ChEBI" id="CHEBI:456216"/>
    </reaction>
</comment>
<evidence type="ECO:0000256" key="10">
    <source>
        <dbReference type="HAMAP-Rule" id="MF_00848"/>
    </source>
</evidence>